<dbReference type="InterPro" id="IPR042178">
    <property type="entry name" value="Serpin_sf_1"/>
</dbReference>
<sequence length="405" mass="45675">MRIFSFLCLLLFSLGVTSRYHSRSQEKKKVKGSSVSARVTPRSKDFAFSLYRALASEAPNQNVFFSPMSVSMSLAMLSMGTGSHSKTQIMEGLGLSLQQGQEAELHKGFQHLLQRFSQLSDGLQLSLGSALFTDPAIHIRDNFLSAMKTLYMADTFSTNFGNPEMAKKQINDYVDKQTKGKIVDLIEELHSTHVMVLINYIFFKAKWETAFSDKNTHKEEFHVTPKQTIQVLMMNREDEYHYLVDQGISCTVVMLPYQGNATALFVLPKEGKMQQVENGLNEGALKNWLKTATKRRLGLYLPKFSIEGTYHLEKILPKMGIKDVFTSHADLSGITNHANVNLSEMMHKSLVEVDESGTVAAAATGEVFMFRSARPRTLQMKFNRPFLFAIVENMDLLFLGKVVRP</sequence>
<dbReference type="SMART" id="SM00093">
    <property type="entry name" value="SERPIN"/>
    <property type="match status" value="1"/>
</dbReference>
<dbReference type="Gene3D" id="2.30.39.10">
    <property type="entry name" value="Alpha-1-antitrypsin, domain 1"/>
    <property type="match status" value="1"/>
</dbReference>
<feature type="signal peptide" evidence="2">
    <location>
        <begin position="1"/>
        <end position="18"/>
    </location>
</feature>
<name>A0ABM1AI46_MICOH</name>
<keyword evidence="2" id="KW-0732">Signal</keyword>
<evidence type="ECO:0000256" key="2">
    <source>
        <dbReference type="SAM" id="SignalP"/>
    </source>
</evidence>
<dbReference type="PRINTS" id="PR00780">
    <property type="entry name" value="LEUSERPINII"/>
</dbReference>
<dbReference type="PANTHER" id="PTHR11461">
    <property type="entry name" value="SERINE PROTEASE INHIBITOR, SERPIN"/>
    <property type="match status" value="1"/>
</dbReference>
<dbReference type="InterPro" id="IPR023795">
    <property type="entry name" value="Serpin_CS"/>
</dbReference>
<protein>
    <submittedName>
        <fullName evidence="5">Plasma serine protease inhibitor</fullName>
    </submittedName>
</protein>
<reference evidence="5" key="1">
    <citation type="submission" date="2025-08" db="UniProtKB">
        <authorList>
            <consortium name="RefSeq"/>
        </authorList>
    </citation>
    <scope>IDENTIFICATION</scope>
</reference>
<keyword evidence="4" id="KW-1185">Reference proteome</keyword>
<dbReference type="GO" id="GO:0004867">
    <property type="term" value="F:serine-type endopeptidase inhibitor activity"/>
    <property type="evidence" value="ECO:0007669"/>
    <property type="project" value="UniProtKB-KW"/>
</dbReference>
<feature type="chain" id="PRO_5046451066" evidence="2">
    <location>
        <begin position="19"/>
        <end position="405"/>
    </location>
</feature>
<dbReference type="Pfam" id="PF00079">
    <property type="entry name" value="Serpin"/>
    <property type="match status" value="1"/>
</dbReference>
<organism evidence="4 5">
    <name type="scientific">Microtus ochrogaster</name>
    <name type="common">Prairie vole</name>
    <dbReference type="NCBI Taxonomy" id="79684"/>
    <lineage>
        <taxon>Eukaryota</taxon>
        <taxon>Metazoa</taxon>
        <taxon>Chordata</taxon>
        <taxon>Craniata</taxon>
        <taxon>Vertebrata</taxon>
        <taxon>Euteleostomi</taxon>
        <taxon>Mammalia</taxon>
        <taxon>Eutheria</taxon>
        <taxon>Euarchontoglires</taxon>
        <taxon>Glires</taxon>
        <taxon>Rodentia</taxon>
        <taxon>Myomorpha</taxon>
        <taxon>Muroidea</taxon>
        <taxon>Cricetidae</taxon>
        <taxon>Arvicolinae</taxon>
        <taxon>Microtus</taxon>
    </lineage>
</organism>
<evidence type="ECO:0000256" key="1">
    <source>
        <dbReference type="RuleBase" id="RU000411"/>
    </source>
</evidence>
<keyword evidence="5" id="KW-0646">Protease inhibitor</keyword>
<keyword evidence="5" id="KW-0722">Serine protease inhibitor</keyword>
<dbReference type="InterPro" id="IPR000215">
    <property type="entry name" value="Serpin_fam"/>
</dbReference>
<dbReference type="PROSITE" id="PS00284">
    <property type="entry name" value="SERPIN"/>
    <property type="match status" value="1"/>
</dbReference>
<proteinExistence type="inferred from homology"/>
<dbReference type="SUPFAM" id="SSF56574">
    <property type="entry name" value="Serpins"/>
    <property type="match status" value="1"/>
</dbReference>
<evidence type="ECO:0000313" key="4">
    <source>
        <dbReference type="Proteomes" id="UP000694915"/>
    </source>
</evidence>
<dbReference type="GeneID" id="106143812"/>
<accession>A0ABM1AI46</accession>
<evidence type="ECO:0000259" key="3">
    <source>
        <dbReference type="SMART" id="SM00093"/>
    </source>
</evidence>
<gene>
    <name evidence="5" type="primary">Serpina5</name>
</gene>
<dbReference type="Gene3D" id="3.30.497.10">
    <property type="entry name" value="Antithrombin, subunit I, domain 2"/>
    <property type="match status" value="1"/>
</dbReference>
<dbReference type="InterPro" id="IPR036186">
    <property type="entry name" value="Serpin_sf"/>
</dbReference>
<feature type="domain" description="Serpin" evidence="3">
    <location>
        <begin position="48"/>
        <end position="405"/>
    </location>
</feature>
<dbReference type="InterPro" id="IPR042185">
    <property type="entry name" value="Serpin_sf_2"/>
</dbReference>
<dbReference type="InterPro" id="IPR023796">
    <property type="entry name" value="Serpin_dom"/>
</dbReference>
<comment type="similarity">
    <text evidence="1">Belongs to the serpin family.</text>
</comment>
<evidence type="ECO:0000313" key="5">
    <source>
        <dbReference type="RefSeq" id="XP_013202289.1"/>
    </source>
</evidence>
<dbReference type="PANTHER" id="PTHR11461:SF274">
    <property type="entry name" value="PLASMA SERINE PROTEASE INHIBITOR"/>
    <property type="match status" value="1"/>
</dbReference>
<dbReference type="RefSeq" id="XP_013202289.1">
    <property type="nucleotide sequence ID" value="XM_013346835.2"/>
</dbReference>
<dbReference type="Proteomes" id="UP000694915">
    <property type="component" value="Chromosome 1"/>
</dbReference>